<dbReference type="STRING" id="1291734.FD02_GL001735"/>
<dbReference type="PATRIC" id="fig|1291734.4.peg.1785"/>
<organism evidence="2 3">
    <name type="scientific">Lacticaseibacillus nasuensis JCM 17158</name>
    <dbReference type="NCBI Taxonomy" id="1291734"/>
    <lineage>
        <taxon>Bacteria</taxon>
        <taxon>Bacillati</taxon>
        <taxon>Bacillota</taxon>
        <taxon>Bacilli</taxon>
        <taxon>Lactobacillales</taxon>
        <taxon>Lactobacillaceae</taxon>
        <taxon>Lacticaseibacillus</taxon>
    </lineage>
</organism>
<dbReference type="SUPFAM" id="SSF88713">
    <property type="entry name" value="Glycoside hydrolase/deacetylase"/>
    <property type="match status" value="1"/>
</dbReference>
<keyword evidence="3" id="KW-1185">Reference proteome</keyword>
<proteinExistence type="predicted"/>
<dbReference type="InterPro" id="IPR011330">
    <property type="entry name" value="Glyco_hydro/deAcase_b/a-brl"/>
</dbReference>
<dbReference type="CDD" id="cd10917">
    <property type="entry name" value="CE4_NodB_like_6s_7s"/>
    <property type="match status" value="1"/>
</dbReference>
<dbReference type="AlphaFoldDB" id="A0A0R1JZT6"/>
<accession>A0A0R1JZT6</accession>
<dbReference type="GO" id="GO:0005975">
    <property type="term" value="P:carbohydrate metabolic process"/>
    <property type="evidence" value="ECO:0007669"/>
    <property type="project" value="InterPro"/>
</dbReference>
<feature type="domain" description="NodB homology" evidence="1">
    <location>
        <begin position="2"/>
        <end position="176"/>
    </location>
</feature>
<comment type="caution">
    <text evidence="2">The sequence shown here is derived from an EMBL/GenBank/DDBJ whole genome shotgun (WGS) entry which is preliminary data.</text>
</comment>
<dbReference type="Pfam" id="PF01522">
    <property type="entry name" value="Polysacc_deac_1"/>
    <property type="match status" value="1"/>
</dbReference>
<name>A0A0R1JZT6_9LACO</name>
<dbReference type="InterPro" id="IPR002509">
    <property type="entry name" value="NODB_dom"/>
</dbReference>
<evidence type="ECO:0000313" key="2">
    <source>
        <dbReference type="EMBL" id="KRK73905.1"/>
    </source>
</evidence>
<dbReference type="GO" id="GO:0016810">
    <property type="term" value="F:hydrolase activity, acting on carbon-nitrogen (but not peptide) bonds"/>
    <property type="evidence" value="ECO:0007669"/>
    <property type="project" value="InterPro"/>
</dbReference>
<dbReference type="RefSeq" id="WP_082603274.1">
    <property type="nucleotide sequence ID" value="NZ_AZDJ01000003.1"/>
</dbReference>
<dbReference type="PANTHER" id="PTHR10587">
    <property type="entry name" value="GLYCOSYL TRANSFERASE-RELATED"/>
    <property type="match status" value="1"/>
</dbReference>
<dbReference type="Gene3D" id="3.20.20.370">
    <property type="entry name" value="Glycoside hydrolase/deacetylase"/>
    <property type="match status" value="1"/>
</dbReference>
<gene>
    <name evidence="2" type="ORF">FD02_GL001735</name>
</gene>
<reference evidence="2 3" key="1">
    <citation type="journal article" date="2015" name="Genome Announc.">
        <title>Expanding the biotechnology potential of lactobacilli through comparative genomics of 213 strains and associated genera.</title>
        <authorList>
            <person name="Sun Z."/>
            <person name="Harris H.M."/>
            <person name="McCann A."/>
            <person name="Guo C."/>
            <person name="Argimon S."/>
            <person name="Zhang W."/>
            <person name="Yang X."/>
            <person name="Jeffery I.B."/>
            <person name="Cooney J.C."/>
            <person name="Kagawa T.F."/>
            <person name="Liu W."/>
            <person name="Song Y."/>
            <person name="Salvetti E."/>
            <person name="Wrobel A."/>
            <person name="Rasinkangas P."/>
            <person name="Parkhill J."/>
            <person name="Rea M.C."/>
            <person name="O'Sullivan O."/>
            <person name="Ritari J."/>
            <person name="Douillard F.P."/>
            <person name="Paul Ross R."/>
            <person name="Yang R."/>
            <person name="Briner A.E."/>
            <person name="Felis G.E."/>
            <person name="de Vos W.M."/>
            <person name="Barrangou R."/>
            <person name="Klaenhammer T.R."/>
            <person name="Caufield P.W."/>
            <person name="Cui Y."/>
            <person name="Zhang H."/>
            <person name="O'Toole P.W."/>
        </authorList>
    </citation>
    <scope>NUCLEOTIDE SEQUENCE [LARGE SCALE GENOMIC DNA]</scope>
    <source>
        <strain evidence="2 3">JCM 17158</strain>
    </source>
</reference>
<dbReference type="OrthoDB" id="9812065at2"/>
<evidence type="ECO:0000259" key="1">
    <source>
        <dbReference type="PROSITE" id="PS51677"/>
    </source>
</evidence>
<protein>
    <submittedName>
        <fullName evidence="2">Polysaccharide deacetylase</fullName>
    </submittedName>
</protein>
<sequence length="205" mass="22114">MKRVALTFDDGPDPVTTPALLATLASYHAVATFMLWGEHVAAAPNLVKQIVAAGHAIGNHTYTHRSLLGLSPGEIQTELTRTDEAVFAATGLRTTFFRPPFGDIDAAVAAAARRPAVTWQVDSEDWRSHDAPSIIQRVTTLTQPGDVVLMHDGQPATVQALPEILQRLTAAQYSFVTVPALFHRLQAGCLYAGEQAVQPLIEGRK</sequence>
<dbReference type="Proteomes" id="UP000051804">
    <property type="component" value="Unassembled WGS sequence"/>
</dbReference>
<dbReference type="InterPro" id="IPR050248">
    <property type="entry name" value="Polysacc_deacetylase_ArnD"/>
</dbReference>
<evidence type="ECO:0000313" key="3">
    <source>
        <dbReference type="Proteomes" id="UP000051804"/>
    </source>
</evidence>
<dbReference type="PROSITE" id="PS51677">
    <property type="entry name" value="NODB"/>
    <property type="match status" value="1"/>
</dbReference>
<dbReference type="EMBL" id="AZDJ01000003">
    <property type="protein sequence ID" value="KRK73905.1"/>
    <property type="molecule type" value="Genomic_DNA"/>
</dbReference>